<dbReference type="EMBL" id="BT135673">
    <property type="protein sequence ID" value="AFK35468.1"/>
    <property type="molecule type" value="mRNA"/>
</dbReference>
<accession>I3S5C6</accession>
<dbReference type="GO" id="GO:0010150">
    <property type="term" value="P:leaf senescence"/>
    <property type="evidence" value="ECO:0007669"/>
    <property type="project" value="UniProtKB-ARBA"/>
</dbReference>
<dbReference type="AlphaFoldDB" id="I3S5C6"/>
<evidence type="ECO:0000313" key="3">
    <source>
        <dbReference type="EMBL" id="AFK35468.1"/>
    </source>
</evidence>
<dbReference type="PANTHER" id="PTHR46525:SF6">
    <property type="entry name" value="ARABIDOPSIS THALIANA GENOMIC DNA, CHROMOSOME 5, P1 CLONE:MOK16"/>
    <property type="match status" value="1"/>
</dbReference>
<reference evidence="3" key="1">
    <citation type="submission" date="2012-05" db="EMBL/GenBank/DDBJ databases">
        <authorList>
            <person name="Krishnakumar V."/>
            <person name="Cheung F."/>
            <person name="Xiao Y."/>
            <person name="Chan A."/>
            <person name="Moskal W.A."/>
            <person name="Town C.D."/>
        </authorList>
    </citation>
    <scope>NUCLEOTIDE SEQUENCE</scope>
</reference>
<protein>
    <recommendedName>
        <fullName evidence="4">Senescence regulator S40</fullName>
    </recommendedName>
</protein>
<evidence type="ECO:0000256" key="2">
    <source>
        <dbReference type="SAM" id="MobiDB-lite"/>
    </source>
</evidence>
<feature type="region of interest" description="Disordered" evidence="2">
    <location>
        <begin position="57"/>
        <end position="84"/>
    </location>
</feature>
<proteinExistence type="evidence at transcript level"/>
<dbReference type="PANTHER" id="PTHR46525">
    <property type="entry name" value="EMB|CAB72159.1"/>
    <property type="match status" value="1"/>
</dbReference>
<dbReference type="Pfam" id="PF04520">
    <property type="entry name" value="Senescence_reg"/>
    <property type="match status" value="1"/>
</dbReference>
<dbReference type="InterPro" id="IPR007608">
    <property type="entry name" value="Senescence_reg_S40"/>
</dbReference>
<organism evidence="3">
    <name type="scientific">Lotus japonicus</name>
    <name type="common">Lotus corniculatus var. japonicus</name>
    <dbReference type="NCBI Taxonomy" id="34305"/>
    <lineage>
        <taxon>Eukaryota</taxon>
        <taxon>Viridiplantae</taxon>
        <taxon>Streptophyta</taxon>
        <taxon>Embryophyta</taxon>
        <taxon>Tracheophyta</taxon>
        <taxon>Spermatophyta</taxon>
        <taxon>Magnoliopsida</taxon>
        <taxon>eudicotyledons</taxon>
        <taxon>Gunneridae</taxon>
        <taxon>Pentapetalae</taxon>
        <taxon>rosids</taxon>
        <taxon>fabids</taxon>
        <taxon>Fabales</taxon>
        <taxon>Fabaceae</taxon>
        <taxon>Papilionoideae</taxon>
        <taxon>50 kb inversion clade</taxon>
        <taxon>NPAAA clade</taxon>
        <taxon>Hologalegina</taxon>
        <taxon>robinioid clade</taxon>
        <taxon>Loteae</taxon>
        <taxon>Lotus</taxon>
    </lineage>
</organism>
<sequence length="166" mass="18298">MASRKSFLSRKNFIFPETHDLEIHSNPKSSEGEELELDEAEMWNLSLTAETAKKVVPAGSRSALKRGSRKVDSGGKSNPAVVSSSLPVNIPDWSKILKQGHKENRGIDEYAVGDDQDGGSQLPPHEYLARARGASFSVHEGKGRTLKGRDLRSVRNAIWKKVGFED</sequence>
<evidence type="ECO:0008006" key="4">
    <source>
        <dbReference type="Google" id="ProtNLM"/>
    </source>
</evidence>
<comment type="similarity">
    <text evidence="1">Belongs to the senescence regulator S40 family.</text>
</comment>
<name>I3S5C6_LOTJA</name>
<evidence type="ECO:0000256" key="1">
    <source>
        <dbReference type="ARBA" id="ARBA00034773"/>
    </source>
</evidence>